<evidence type="ECO:0000256" key="8">
    <source>
        <dbReference type="ARBA" id="ARBA00023114"/>
    </source>
</evidence>
<evidence type="ECO:0000256" key="3">
    <source>
        <dbReference type="ARBA" id="ARBA00022448"/>
    </source>
</evidence>
<gene>
    <name evidence="12" type="ORF">MKP05_09725</name>
</gene>
<accession>A0ABS9RU87</accession>
<keyword evidence="7" id="KW-0406">Ion transport</keyword>
<proteinExistence type="predicted"/>
<dbReference type="RefSeq" id="WP_240568113.1">
    <property type="nucleotide sequence ID" value="NZ_JAKVPY010000009.1"/>
</dbReference>
<dbReference type="SUPFAM" id="SSF56935">
    <property type="entry name" value="Porins"/>
    <property type="match status" value="1"/>
</dbReference>
<evidence type="ECO:0000256" key="7">
    <source>
        <dbReference type="ARBA" id="ARBA00023065"/>
    </source>
</evidence>
<keyword evidence="8" id="KW-0626">Porin</keyword>
<dbReference type="InterPro" id="IPR001702">
    <property type="entry name" value="Porin_Gram-ve"/>
</dbReference>
<feature type="chain" id="PRO_5046505560" evidence="11">
    <location>
        <begin position="23"/>
        <end position="354"/>
    </location>
</feature>
<evidence type="ECO:0000256" key="2">
    <source>
        <dbReference type="ARBA" id="ARBA00011233"/>
    </source>
</evidence>
<evidence type="ECO:0000256" key="11">
    <source>
        <dbReference type="SAM" id="SignalP"/>
    </source>
</evidence>
<comment type="caution">
    <text evidence="12">The sequence shown here is derived from an EMBL/GenBank/DDBJ whole genome shotgun (WGS) entry which is preliminary data.</text>
</comment>
<evidence type="ECO:0000256" key="1">
    <source>
        <dbReference type="ARBA" id="ARBA00004571"/>
    </source>
</evidence>
<protein>
    <submittedName>
        <fullName evidence="12">Porin</fullName>
    </submittedName>
</protein>
<reference evidence="12 13" key="1">
    <citation type="submission" date="2022-02" db="EMBL/GenBank/DDBJ databases">
        <title>Halomonas fukangensis sp. nov., a halophilic bacterium isolated from a bulk soil of Kalidium foliatum at Fukang.</title>
        <authorList>
            <person name="Huang Y."/>
        </authorList>
    </citation>
    <scope>NUCLEOTIDE SEQUENCE [LARGE SCALE GENOMIC DNA]</scope>
    <source>
        <strain evidence="12 13">EGI 63088</strain>
    </source>
</reference>
<dbReference type="Proteomes" id="UP001202117">
    <property type="component" value="Unassembled WGS sequence"/>
</dbReference>
<dbReference type="CDD" id="cd00342">
    <property type="entry name" value="gram_neg_porins"/>
    <property type="match status" value="1"/>
</dbReference>
<keyword evidence="3" id="KW-0813">Transport</keyword>
<keyword evidence="9" id="KW-0472">Membrane</keyword>
<comment type="subunit">
    <text evidence="2">Homotrimer.</text>
</comment>
<evidence type="ECO:0000256" key="10">
    <source>
        <dbReference type="ARBA" id="ARBA00023237"/>
    </source>
</evidence>
<evidence type="ECO:0000256" key="6">
    <source>
        <dbReference type="ARBA" id="ARBA00022729"/>
    </source>
</evidence>
<dbReference type="EMBL" id="JAKVPY010000009">
    <property type="protein sequence ID" value="MCH4563407.1"/>
    <property type="molecule type" value="Genomic_DNA"/>
</dbReference>
<evidence type="ECO:0000256" key="9">
    <source>
        <dbReference type="ARBA" id="ARBA00023136"/>
    </source>
</evidence>
<evidence type="ECO:0000313" key="13">
    <source>
        <dbReference type="Proteomes" id="UP001202117"/>
    </source>
</evidence>
<dbReference type="InterPro" id="IPR050298">
    <property type="entry name" value="Gram-neg_bact_OMP"/>
</dbReference>
<keyword evidence="5" id="KW-0812">Transmembrane</keyword>
<dbReference type="InterPro" id="IPR023614">
    <property type="entry name" value="Porin_dom_sf"/>
</dbReference>
<dbReference type="PANTHER" id="PTHR34501">
    <property type="entry name" value="PROTEIN YDDL-RELATED"/>
    <property type="match status" value="1"/>
</dbReference>
<keyword evidence="10" id="KW-0998">Cell outer membrane</keyword>
<organism evidence="12 13">
    <name type="scientific">Halomonas flagellata</name>
    <dbReference type="NCBI Taxonomy" id="2920385"/>
    <lineage>
        <taxon>Bacteria</taxon>
        <taxon>Pseudomonadati</taxon>
        <taxon>Pseudomonadota</taxon>
        <taxon>Gammaproteobacteria</taxon>
        <taxon>Oceanospirillales</taxon>
        <taxon>Halomonadaceae</taxon>
        <taxon>Halomonas</taxon>
    </lineage>
</organism>
<dbReference type="Pfam" id="PF00267">
    <property type="entry name" value="Porin_1"/>
    <property type="match status" value="1"/>
</dbReference>
<sequence length="354" mass="38050">MKKTLLATAIAGALGASAAAQAATVYDQDGTRLDLYGRIALGVQGGGEEVNEAGEKINGSEFVDVFSRFGLRGSQQLSSDLTAFGNFELRPQLDEVNRDGQQVRNSFLGLRSNTLGTLQAGNFDSFYLNTVGAPFDVYLNRGYEFTGGSHQARGDSVGYITPNLEGFQVFLMGKHFSGNGNEAGSEGSNSSKINTAGGAVYETGPLRLALGYAEDRESTGGIGENIYGGTASFEFVPGFSGRLGYEYQAELEDKIGVGMTYAVADWAFNLDYYRIESQGDFKAAQEAEGLSTSRNSWAAGAYYKVSSNFDIFAEVHESDQGTIIDSDTTGSDFADNLSDVRDNVYWLTGARYHF</sequence>
<dbReference type="PANTHER" id="PTHR34501:SF9">
    <property type="entry name" value="MAJOR OUTER MEMBRANE PROTEIN P.IA"/>
    <property type="match status" value="1"/>
</dbReference>
<evidence type="ECO:0000256" key="4">
    <source>
        <dbReference type="ARBA" id="ARBA00022452"/>
    </source>
</evidence>
<dbReference type="InterPro" id="IPR033900">
    <property type="entry name" value="Gram_neg_porin_domain"/>
</dbReference>
<keyword evidence="4" id="KW-1134">Transmembrane beta strand</keyword>
<name>A0ABS9RU87_9GAMM</name>
<dbReference type="Gene3D" id="2.40.160.10">
    <property type="entry name" value="Porin"/>
    <property type="match status" value="1"/>
</dbReference>
<keyword evidence="13" id="KW-1185">Reference proteome</keyword>
<evidence type="ECO:0000256" key="5">
    <source>
        <dbReference type="ARBA" id="ARBA00022692"/>
    </source>
</evidence>
<evidence type="ECO:0000313" key="12">
    <source>
        <dbReference type="EMBL" id="MCH4563407.1"/>
    </source>
</evidence>
<feature type="signal peptide" evidence="11">
    <location>
        <begin position="1"/>
        <end position="22"/>
    </location>
</feature>
<keyword evidence="6 11" id="KW-0732">Signal</keyword>
<comment type="subcellular location">
    <subcellularLocation>
        <location evidence="1">Cell outer membrane</location>
        <topology evidence="1">Multi-pass membrane protein</topology>
    </subcellularLocation>
</comment>